<dbReference type="Proteomes" id="UP000287447">
    <property type="component" value="Unassembled WGS sequence"/>
</dbReference>
<dbReference type="PROSITE" id="PS51184">
    <property type="entry name" value="JMJC"/>
    <property type="match status" value="1"/>
</dbReference>
<evidence type="ECO:0000313" key="6">
    <source>
        <dbReference type="Proteomes" id="UP000287447"/>
    </source>
</evidence>
<keyword evidence="6" id="KW-1185">Reference proteome</keyword>
<dbReference type="PANTHER" id="PTHR13096:SF8">
    <property type="entry name" value="RIBOSOMAL OXYGENASE 1"/>
    <property type="match status" value="1"/>
</dbReference>
<dbReference type="Gene3D" id="2.60.120.650">
    <property type="entry name" value="Cupin"/>
    <property type="match status" value="1"/>
</dbReference>
<accession>A0A437QNY8</accession>
<dbReference type="PANTHER" id="PTHR13096">
    <property type="entry name" value="MINA53 MYC INDUCED NUCLEAR ANTIGEN"/>
    <property type="match status" value="1"/>
</dbReference>
<evidence type="ECO:0000313" key="5">
    <source>
        <dbReference type="EMBL" id="RVU36251.1"/>
    </source>
</evidence>
<dbReference type="AlphaFoldDB" id="A0A437QNY8"/>
<organism evidence="5 6">
    <name type="scientific">Hwanghaeella grinnelliae</name>
    <dbReference type="NCBI Taxonomy" id="2500179"/>
    <lineage>
        <taxon>Bacteria</taxon>
        <taxon>Pseudomonadati</taxon>
        <taxon>Pseudomonadota</taxon>
        <taxon>Alphaproteobacteria</taxon>
        <taxon>Rhodospirillales</taxon>
        <taxon>Rhodospirillaceae</taxon>
        <taxon>Hwanghaeella</taxon>
    </lineage>
</organism>
<reference evidence="6" key="1">
    <citation type="submission" date="2019-01" db="EMBL/GenBank/DDBJ databases">
        <title>Gri0909 isolated from a small marine red alga.</title>
        <authorList>
            <person name="Kim J."/>
            <person name="Jeong S.E."/>
            <person name="Jeon C.O."/>
        </authorList>
    </citation>
    <scope>NUCLEOTIDE SEQUENCE [LARGE SCALE GENOMIC DNA]</scope>
    <source>
        <strain evidence="6">Gri0909</strain>
    </source>
</reference>
<keyword evidence="2" id="KW-0479">Metal-binding</keyword>
<name>A0A437QNY8_9PROT</name>
<evidence type="ECO:0000256" key="2">
    <source>
        <dbReference type="ARBA" id="ARBA00022723"/>
    </source>
</evidence>
<dbReference type="InterPro" id="IPR003347">
    <property type="entry name" value="JmjC_dom"/>
</dbReference>
<comment type="caution">
    <text evidence="5">The sequence shown here is derived from an EMBL/GenBank/DDBJ whole genome shotgun (WGS) entry which is preliminary data.</text>
</comment>
<dbReference type="EMBL" id="SADE01000002">
    <property type="protein sequence ID" value="RVU36251.1"/>
    <property type="molecule type" value="Genomic_DNA"/>
</dbReference>
<gene>
    <name evidence="5" type="ORF">EOI86_13615</name>
</gene>
<sequence>MSANTYYRVTAKRRSKDKAAVTVNTDKPDTHFSLESILAPLSVSEFFRDYYGKKFIHIQGEPGKFPDVMDFDSFARLLNMTSIWSAHSLEVVLDRARVDPRAYSVSAPNRDGQDVLKPDPDKVMDFLRQGASLVANDVDALTAGAAGIANALEQGLNVKTQGNLYYSWKQRQAFASHFDTHDVFAVHLVGEKNWRIYENRVPSPIRHDAFSVSAEFQEKNRGPVAAEITMRPGDLLYLPRGQYHDALASSEGTIHIAFSATGVIGLDFLAAMSDMVVGSEKYRLNFPRLEDGQDALKKHIEMLSAEFAKIATSQDFLDRFTQFQRDFHYKRGGIQIPAVGKDPLYERLVHDAQVARFQNGFGLYRGNNVTPIPPGFEKPVAWMLSRRTFTLGEMAEAFPGETPHSLNELLVQVRRMGLVDHAKKA</sequence>
<dbReference type="Pfam" id="PF08007">
    <property type="entry name" value="JmjC_2"/>
    <property type="match status" value="1"/>
</dbReference>
<comment type="cofactor">
    <cofactor evidence="1">
        <name>Fe(2+)</name>
        <dbReference type="ChEBI" id="CHEBI:29033"/>
    </cofactor>
</comment>
<dbReference type="SUPFAM" id="SSF51197">
    <property type="entry name" value="Clavaminate synthase-like"/>
    <property type="match status" value="1"/>
</dbReference>
<feature type="domain" description="JmjC" evidence="4">
    <location>
        <begin position="130"/>
        <end position="277"/>
    </location>
</feature>
<dbReference type="GO" id="GO:0046872">
    <property type="term" value="F:metal ion binding"/>
    <property type="evidence" value="ECO:0007669"/>
    <property type="project" value="UniProtKB-KW"/>
</dbReference>
<evidence type="ECO:0000259" key="4">
    <source>
        <dbReference type="PROSITE" id="PS51184"/>
    </source>
</evidence>
<protein>
    <recommendedName>
        <fullName evidence="4">JmjC domain-containing protein</fullName>
    </recommendedName>
</protein>
<evidence type="ECO:0000256" key="3">
    <source>
        <dbReference type="ARBA" id="ARBA00023004"/>
    </source>
</evidence>
<keyword evidence="3" id="KW-0408">Iron</keyword>
<dbReference type="InterPro" id="IPR039994">
    <property type="entry name" value="NO66-like"/>
</dbReference>
<evidence type="ECO:0000256" key="1">
    <source>
        <dbReference type="ARBA" id="ARBA00001954"/>
    </source>
</evidence>
<proteinExistence type="predicted"/>